<dbReference type="EMBL" id="MN695288">
    <property type="protein sequence ID" value="QGY72898.1"/>
    <property type="molecule type" value="Genomic_DNA"/>
</dbReference>
<protein>
    <submittedName>
        <fullName evidence="1">Uncharacterized protein</fullName>
    </submittedName>
</protein>
<proteinExistence type="predicted"/>
<reference evidence="1" key="1">
    <citation type="journal article" date="2020" name="ACS Chem. Biol.">
        <title>Genome Mining and Heterologous Expression Reveal Two Distinct Families of Lasso Peptides Highly Conserved in Endofungal Bacteria.</title>
        <authorList>
            <person name="Bratovanov E.V."/>
            <person name="Ishida K."/>
            <person name="Heinze B."/>
            <person name="Pidot S.J."/>
            <person name="Stinear T.P."/>
            <person name="Hegemann J.D."/>
            <person name="Marahiel M.A."/>
            <person name="Hertweck C."/>
        </authorList>
    </citation>
    <scope>NUCLEOTIDE SEQUENCE</scope>
    <source>
        <strain evidence="1">B7</strain>
    </source>
</reference>
<dbReference type="AlphaFoldDB" id="A0A6B9HDK7"/>
<name>A0A6B9HDK7_9BURK</name>
<accession>A0A6B9HDK7</accession>
<organism evidence="1">
    <name type="scientific">Mycetohabitans sp</name>
    <dbReference type="NCBI Taxonomy" id="2571162"/>
    <lineage>
        <taxon>Bacteria</taxon>
        <taxon>Pseudomonadati</taxon>
        <taxon>Pseudomonadota</taxon>
        <taxon>Betaproteobacteria</taxon>
        <taxon>Burkholderiales</taxon>
        <taxon>Burkholderiaceae</taxon>
        <taxon>Mycetohabitans</taxon>
    </lineage>
</organism>
<evidence type="ECO:0000313" key="1">
    <source>
        <dbReference type="EMBL" id="QGY72898.1"/>
    </source>
</evidence>
<sequence length="39" mass="4242">MPFLTRLAKRYGAAMNAKNMRLLFMPIGSAPHGEPPQGA</sequence>